<dbReference type="RefSeq" id="WP_150439954.1">
    <property type="nucleotide sequence ID" value="NZ_VYKL01000015.1"/>
</dbReference>
<evidence type="ECO:0000256" key="4">
    <source>
        <dbReference type="ARBA" id="ARBA00023163"/>
    </source>
</evidence>
<feature type="domain" description="Cyclic nucleotide-binding" evidence="5">
    <location>
        <begin position="7"/>
        <end position="109"/>
    </location>
</feature>
<keyword evidence="4" id="KW-0804">Transcription</keyword>
<dbReference type="PROSITE" id="PS50042">
    <property type="entry name" value="CNMP_BINDING_3"/>
    <property type="match status" value="1"/>
</dbReference>
<accession>A0A5J5HV99</accession>
<dbReference type="CDD" id="cd00038">
    <property type="entry name" value="CAP_ED"/>
    <property type="match status" value="1"/>
</dbReference>
<dbReference type="InterPro" id="IPR050397">
    <property type="entry name" value="Env_Response_Regulators"/>
</dbReference>
<dbReference type="Proteomes" id="UP000326671">
    <property type="component" value="Unassembled WGS sequence"/>
</dbReference>
<dbReference type="EMBL" id="VYKL01000015">
    <property type="protein sequence ID" value="KAA9026305.1"/>
    <property type="molecule type" value="Genomic_DNA"/>
</dbReference>
<evidence type="ECO:0000259" key="5">
    <source>
        <dbReference type="PROSITE" id="PS50042"/>
    </source>
</evidence>
<dbReference type="OrthoDB" id="9810708at2"/>
<evidence type="ECO:0000313" key="8">
    <source>
        <dbReference type="Proteomes" id="UP000326671"/>
    </source>
</evidence>
<organism evidence="7 8">
    <name type="scientific">Niallia endozanthoxylica</name>
    <dbReference type="NCBI Taxonomy" id="2036016"/>
    <lineage>
        <taxon>Bacteria</taxon>
        <taxon>Bacillati</taxon>
        <taxon>Bacillota</taxon>
        <taxon>Bacilli</taxon>
        <taxon>Bacillales</taxon>
        <taxon>Bacillaceae</taxon>
        <taxon>Niallia</taxon>
    </lineage>
</organism>
<dbReference type="InterPro" id="IPR036390">
    <property type="entry name" value="WH_DNA-bd_sf"/>
</dbReference>
<keyword evidence="3" id="KW-0010">Activator</keyword>
<name>A0A5J5HV99_9BACI</name>
<dbReference type="GO" id="GO:0003677">
    <property type="term" value="F:DNA binding"/>
    <property type="evidence" value="ECO:0007669"/>
    <property type="project" value="UniProtKB-KW"/>
</dbReference>
<keyword evidence="8" id="KW-1185">Reference proteome</keyword>
<dbReference type="SUPFAM" id="SSF51206">
    <property type="entry name" value="cAMP-binding domain-like"/>
    <property type="match status" value="1"/>
</dbReference>
<evidence type="ECO:0000259" key="6">
    <source>
        <dbReference type="PROSITE" id="PS51063"/>
    </source>
</evidence>
<dbReference type="Pfam" id="PF13545">
    <property type="entry name" value="HTH_Crp_2"/>
    <property type="match status" value="1"/>
</dbReference>
<proteinExistence type="predicted"/>
<reference evidence="7 8" key="1">
    <citation type="submission" date="2019-09" db="EMBL/GenBank/DDBJ databases">
        <title>Whole genome sequences of isolates from the Mars Exploration Rovers.</title>
        <authorList>
            <person name="Seuylemezian A."/>
            <person name="Vaishampayan P."/>
        </authorList>
    </citation>
    <scope>NUCLEOTIDE SEQUENCE [LARGE SCALE GENOMIC DNA]</scope>
    <source>
        <strain evidence="7 8">MER_TA_151</strain>
    </source>
</reference>
<dbReference type="InterPro" id="IPR012318">
    <property type="entry name" value="HTH_CRP"/>
</dbReference>
<dbReference type="GO" id="GO:0005829">
    <property type="term" value="C:cytosol"/>
    <property type="evidence" value="ECO:0007669"/>
    <property type="project" value="TreeGrafter"/>
</dbReference>
<dbReference type="Pfam" id="PF00027">
    <property type="entry name" value="cNMP_binding"/>
    <property type="match status" value="1"/>
</dbReference>
<dbReference type="Gene3D" id="2.60.120.10">
    <property type="entry name" value="Jelly Rolls"/>
    <property type="match status" value="1"/>
</dbReference>
<evidence type="ECO:0000313" key="7">
    <source>
        <dbReference type="EMBL" id="KAA9026305.1"/>
    </source>
</evidence>
<feature type="domain" description="HTH crp-type" evidence="6">
    <location>
        <begin position="142"/>
        <end position="215"/>
    </location>
</feature>
<dbReference type="SUPFAM" id="SSF46785">
    <property type="entry name" value="Winged helix' DNA-binding domain"/>
    <property type="match status" value="1"/>
</dbReference>
<evidence type="ECO:0000256" key="2">
    <source>
        <dbReference type="ARBA" id="ARBA00023125"/>
    </source>
</evidence>
<dbReference type="PROSITE" id="PS51063">
    <property type="entry name" value="HTH_CRP_2"/>
    <property type="match status" value="1"/>
</dbReference>
<sequence>MFEVKELNISLYSLLIQYFIDKEPIQKFPAGSYLFQEKEDVENIYLLLNGSVSIGRVHVKGKEFTLKILSGEELIIEYELFKKRPTYHFFAKTMTNCEMLVIKKSQLEEYALRDPDVLGALTNWLSVRYIKSMIKCQDLIMNGKKGGLYSILIRLCNNYGILTENGILIDLPITHQELANLTFGTREVIQRMLKELREKDVITYENQRFTVKNLAYLKHEVDCQHCNKEICGIN</sequence>
<evidence type="ECO:0000256" key="1">
    <source>
        <dbReference type="ARBA" id="ARBA00023015"/>
    </source>
</evidence>
<keyword evidence="2" id="KW-0238">DNA-binding</keyword>
<gene>
    <name evidence="7" type="ORF">F4V44_10595</name>
</gene>
<protein>
    <submittedName>
        <fullName evidence="7">Crp/Fnr family transcriptional regulator</fullName>
    </submittedName>
</protein>
<dbReference type="Gene3D" id="1.10.10.10">
    <property type="entry name" value="Winged helix-like DNA-binding domain superfamily/Winged helix DNA-binding domain"/>
    <property type="match status" value="1"/>
</dbReference>
<dbReference type="InterPro" id="IPR036388">
    <property type="entry name" value="WH-like_DNA-bd_sf"/>
</dbReference>
<dbReference type="InterPro" id="IPR000595">
    <property type="entry name" value="cNMP-bd_dom"/>
</dbReference>
<keyword evidence="1" id="KW-0805">Transcription regulation</keyword>
<dbReference type="GO" id="GO:0003700">
    <property type="term" value="F:DNA-binding transcription factor activity"/>
    <property type="evidence" value="ECO:0007669"/>
    <property type="project" value="TreeGrafter"/>
</dbReference>
<dbReference type="PANTHER" id="PTHR24567">
    <property type="entry name" value="CRP FAMILY TRANSCRIPTIONAL REGULATORY PROTEIN"/>
    <property type="match status" value="1"/>
</dbReference>
<dbReference type="PANTHER" id="PTHR24567:SF74">
    <property type="entry name" value="HTH-TYPE TRANSCRIPTIONAL REGULATOR ARCR"/>
    <property type="match status" value="1"/>
</dbReference>
<dbReference type="InterPro" id="IPR014710">
    <property type="entry name" value="RmlC-like_jellyroll"/>
</dbReference>
<dbReference type="InterPro" id="IPR018490">
    <property type="entry name" value="cNMP-bd_dom_sf"/>
</dbReference>
<evidence type="ECO:0000256" key="3">
    <source>
        <dbReference type="ARBA" id="ARBA00023159"/>
    </source>
</evidence>
<comment type="caution">
    <text evidence="7">The sequence shown here is derived from an EMBL/GenBank/DDBJ whole genome shotgun (WGS) entry which is preliminary data.</text>
</comment>
<dbReference type="SMART" id="SM00419">
    <property type="entry name" value="HTH_CRP"/>
    <property type="match status" value="1"/>
</dbReference>
<dbReference type="AlphaFoldDB" id="A0A5J5HV99"/>